<comment type="caution">
    <text evidence="1">The sequence shown here is derived from an EMBL/GenBank/DDBJ whole genome shotgun (WGS) entry which is preliminary data.</text>
</comment>
<proteinExistence type="predicted"/>
<accession>A0A4R4A5J3</accession>
<organism evidence="1 2">
    <name type="scientific">Marichromatium gracile</name>
    <name type="common">Chromatium gracile</name>
    <dbReference type="NCBI Taxonomy" id="1048"/>
    <lineage>
        <taxon>Bacteria</taxon>
        <taxon>Pseudomonadati</taxon>
        <taxon>Pseudomonadota</taxon>
        <taxon>Gammaproteobacteria</taxon>
        <taxon>Chromatiales</taxon>
        <taxon>Chromatiaceae</taxon>
        <taxon>Marichromatium</taxon>
    </lineage>
</organism>
<evidence type="ECO:0000313" key="2">
    <source>
        <dbReference type="Proteomes" id="UP000295247"/>
    </source>
</evidence>
<evidence type="ECO:0000313" key="1">
    <source>
        <dbReference type="EMBL" id="TCW34027.1"/>
    </source>
</evidence>
<dbReference type="AlphaFoldDB" id="A0A4R4A5J3"/>
<dbReference type="EMBL" id="SMDC01000013">
    <property type="protein sequence ID" value="TCW34027.1"/>
    <property type="molecule type" value="Genomic_DNA"/>
</dbReference>
<dbReference type="Proteomes" id="UP000295247">
    <property type="component" value="Unassembled WGS sequence"/>
</dbReference>
<dbReference type="RefSeq" id="WP_123139785.1">
    <property type="nucleotide sequence ID" value="NZ_NRRH01000024.1"/>
</dbReference>
<reference evidence="1 2" key="1">
    <citation type="submission" date="2019-03" db="EMBL/GenBank/DDBJ databases">
        <title>Genomic Encyclopedia of Type Strains, Phase IV (KMG-IV): sequencing the most valuable type-strain genomes for metagenomic binning, comparative biology and taxonomic classification.</title>
        <authorList>
            <person name="Goeker M."/>
        </authorList>
    </citation>
    <scope>NUCLEOTIDE SEQUENCE [LARGE SCALE GENOMIC DNA]</scope>
    <source>
        <strain evidence="1 2">DSM 203</strain>
    </source>
</reference>
<sequence length="232" mass="24911">MDRALVPGLLIAALLAILGLALLMPDPPAPAGARLPWQVSLSADGATEVFGLTLGTSTLADARTLFGESGELNLFRAGTEQAPRLSVEAYFARLHLHRLRADFILSLAIPPERLTAAYARGLRISQLPSGDKKVRLAPEDETAFAAAPIRAITYLPQARLDPALIERRFGQPAQRLVESEGGIVHYLYPDRGIDIALAADGETVIQYVAPAAFDTLLAPLEARALDQRTPSM</sequence>
<protein>
    <submittedName>
        <fullName evidence="1">Uncharacterized protein</fullName>
    </submittedName>
</protein>
<gene>
    <name evidence="1" type="ORF">EDC29_11310</name>
</gene>
<name>A0A4R4A5J3_MARGR</name>